<dbReference type="Proteomes" id="UP000048984">
    <property type="component" value="Unassembled WGS sequence"/>
</dbReference>
<sequence>MKTIILTPSAARDLDALPAAARDQITDALNRYAISGLGDVKRLSGRNEYRLRIGRYRVLFEEDQITILAIYIGKRETTTYRRN</sequence>
<dbReference type="InterPro" id="IPR007712">
    <property type="entry name" value="RelE/ParE_toxin"/>
</dbReference>
<reference evidence="2 3" key="1">
    <citation type="submission" date="2015-09" db="EMBL/GenBank/DDBJ databases">
        <authorList>
            <person name="Jackson K.R."/>
            <person name="Lunt B.L."/>
            <person name="Fisher J.N.B."/>
            <person name="Gardner A.V."/>
            <person name="Bailey M.E."/>
            <person name="Deus L.M."/>
            <person name="Earl A.S."/>
            <person name="Gibby P.D."/>
            <person name="Hartmann K.A."/>
            <person name="Liu J.E."/>
            <person name="Manci A.M."/>
            <person name="Nielsen D.A."/>
            <person name="Solomon M.B."/>
            <person name="Breakwell D.P."/>
            <person name="Burnett S.H."/>
            <person name="Grose J.H."/>
        </authorList>
    </citation>
    <scope>NUCLEOTIDE SEQUENCE [LARGE SCALE GENOMIC DNA]</scope>
    <source>
        <strain evidence="2 3">16</strain>
    </source>
</reference>
<gene>
    <name evidence="2" type="ORF">ABB55_20935</name>
</gene>
<keyword evidence="3" id="KW-1185">Reference proteome</keyword>
<organism evidence="2 3">
    <name type="scientific">Prosthecodimorpha hirschii</name>
    <dbReference type="NCBI Taxonomy" id="665126"/>
    <lineage>
        <taxon>Bacteria</taxon>
        <taxon>Pseudomonadati</taxon>
        <taxon>Pseudomonadota</taxon>
        <taxon>Alphaproteobacteria</taxon>
        <taxon>Hyphomicrobiales</taxon>
        <taxon>Ancalomicrobiaceae</taxon>
        <taxon>Prosthecodimorpha</taxon>
    </lineage>
</organism>
<evidence type="ECO:0000313" key="3">
    <source>
        <dbReference type="Proteomes" id="UP000048984"/>
    </source>
</evidence>
<dbReference type="STRING" id="665126.ABB55_20935"/>
<accession>A0A0P6VNG4</accession>
<protein>
    <submittedName>
        <fullName evidence="2">Plasmid stabilization protein</fullName>
    </submittedName>
</protein>
<dbReference type="Pfam" id="PF05016">
    <property type="entry name" value="ParE_toxin"/>
    <property type="match status" value="1"/>
</dbReference>
<dbReference type="InterPro" id="IPR052747">
    <property type="entry name" value="TA_system_RelE_toxin"/>
</dbReference>
<dbReference type="InterPro" id="IPR035093">
    <property type="entry name" value="RelE/ParE_toxin_dom_sf"/>
</dbReference>
<evidence type="ECO:0000313" key="2">
    <source>
        <dbReference type="EMBL" id="KPL54375.1"/>
    </source>
</evidence>
<comment type="caution">
    <text evidence="2">The sequence shown here is derived from an EMBL/GenBank/DDBJ whole genome shotgun (WGS) entry which is preliminary data.</text>
</comment>
<dbReference type="RefSeq" id="WP_054360543.1">
    <property type="nucleotide sequence ID" value="NZ_LJYW01000001.1"/>
</dbReference>
<keyword evidence="1" id="KW-1277">Toxin-antitoxin system</keyword>
<evidence type="ECO:0000256" key="1">
    <source>
        <dbReference type="ARBA" id="ARBA00022649"/>
    </source>
</evidence>
<dbReference type="SUPFAM" id="SSF143011">
    <property type="entry name" value="RelE-like"/>
    <property type="match status" value="1"/>
</dbReference>
<dbReference type="AlphaFoldDB" id="A0A0P6VNG4"/>
<dbReference type="PANTHER" id="PTHR38813:SF1">
    <property type="entry name" value="TOXIN RELE1-RELATED"/>
    <property type="match status" value="1"/>
</dbReference>
<name>A0A0P6VNG4_9HYPH</name>
<proteinExistence type="predicted"/>
<dbReference type="EMBL" id="LJYW01000001">
    <property type="protein sequence ID" value="KPL54375.1"/>
    <property type="molecule type" value="Genomic_DNA"/>
</dbReference>
<dbReference type="Gene3D" id="3.30.2310.20">
    <property type="entry name" value="RelE-like"/>
    <property type="match status" value="1"/>
</dbReference>
<reference evidence="2 3" key="2">
    <citation type="submission" date="2015-10" db="EMBL/GenBank/DDBJ databases">
        <title>Draft Genome Sequence of Prosthecomicrobium hirschii ATCC 27832.</title>
        <authorList>
            <person name="Daniel J."/>
            <person name="Givan S.A."/>
            <person name="Brun Y.V."/>
            <person name="Brown P.J."/>
        </authorList>
    </citation>
    <scope>NUCLEOTIDE SEQUENCE [LARGE SCALE GENOMIC DNA]</scope>
    <source>
        <strain evidence="2 3">16</strain>
    </source>
</reference>
<dbReference type="PANTHER" id="PTHR38813">
    <property type="match status" value="1"/>
</dbReference>